<feature type="domain" description="MADF" evidence="1">
    <location>
        <begin position="9"/>
        <end position="50"/>
    </location>
</feature>
<protein>
    <recommendedName>
        <fullName evidence="1">MADF domain-containing protein</fullName>
    </recommendedName>
</protein>
<proteinExistence type="predicted"/>
<gene>
    <name evidence="2" type="ORF">CYNAS_LOCUS14196</name>
</gene>
<dbReference type="Proteomes" id="UP001176961">
    <property type="component" value="Unassembled WGS sequence"/>
</dbReference>
<accession>A0AA36H243</accession>
<name>A0AA36H243_CYLNA</name>
<dbReference type="AlphaFoldDB" id="A0AA36H243"/>
<dbReference type="EMBL" id="CATQJL010000305">
    <property type="protein sequence ID" value="CAJ0602213.1"/>
    <property type="molecule type" value="Genomic_DNA"/>
</dbReference>
<dbReference type="InterPro" id="IPR006578">
    <property type="entry name" value="MADF-dom"/>
</dbReference>
<sequence length="68" mass="8250">MSLNFRELLAQFVQEEPAIWDTRCNDYHLKMKRDDAWGRVLKKFLARKIICDCTYRLTGWPARHRCSF</sequence>
<keyword evidence="3" id="KW-1185">Reference proteome</keyword>
<dbReference type="Pfam" id="PF10545">
    <property type="entry name" value="MADF_DNA_bdg"/>
    <property type="match status" value="1"/>
</dbReference>
<organism evidence="2 3">
    <name type="scientific">Cylicocyclus nassatus</name>
    <name type="common">Nematode worm</name>
    <dbReference type="NCBI Taxonomy" id="53992"/>
    <lineage>
        <taxon>Eukaryota</taxon>
        <taxon>Metazoa</taxon>
        <taxon>Ecdysozoa</taxon>
        <taxon>Nematoda</taxon>
        <taxon>Chromadorea</taxon>
        <taxon>Rhabditida</taxon>
        <taxon>Rhabditina</taxon>
        <taxon>Rhabditomorpha</taxon>
        <taxon>Strongyloidea</taxon>
        <taxon>Strongylidae</taxon>
        <taxon>Cylicocyclus</taxon>
    </lineage>
</organism>
<comment type="caution">
    <text evidence="2">The sequence shown here is derived from an EMBL/GenBank/DDBJ whole genome shotgun (WGS) entry which is preliminary data.</text>
</comment>
<reference evidence="2" key="1">
    <citation type="submission" date="2023-07" db="EMBL/GenBank/DDBJ databases">
        <authorList>
            <consortium name="CYATHOMIX"/>
        </authorList>
    </citation>
    <scope>NUCLEOTIDE SEQUENCE</scope>
    <source>
        <strain evidence="2">N/A</strain>
    </source>
</reference>
<evidence type="ECO:0000313" key="2">
    <source>
        <dbReference type="EMBL" id="CAJ0602213.1"/>
    </source>
</evidence>
<evidence type="ECO:0000259" key="1">
    <source>
        <dbReference type="Pfam" id="PF10545"/>
    </source>
</evidence>
<evidence type="ECO:0000313" key="3">
    <source>
        <dbReference type="Proteomes" id="UP001176961"/>
    </source>
</evidence>